<accession>A0AAU7J950</accession>
<sequence>MKSCGSCTLCCKVLRVAELDKPAGAWCGHCRKGVGCGVYETRPGECRTFGCLWLADPQFPAELKPERSKVVFALEFGGGRVSAYVDPDYPVAWRRPDILAMLKRMAAVQAGRRGQVIVFVKDRAVAILPDREVDLGVIDQAGQEIRYSENPATGRIDVRVVAPAV</sequence>
<dbReference type="InterPro" id="IPR052572">
    <property type="entry name" value="UPF0153_domain"/>
</dbReference>
<organism evidence="1">
    <name type="scientific">Alsobacter sp. KACC 23698</name>
    <dbReference type="NCBI Taxonomy" id="3149229"/>
    <lineage>
        <taxon>Bacteria</taxon>
        <taxon>Pseudomonadati</taxon>
        <taxon>Pseudomonadota</taxon>
        <taxon>Alphaproteobacteria</taxon>
        <taxon>Hyphomicrobiales</taxon>
        <taxon>Alsobacteraceae</taxon>
        <taxon>Alsobacter</taxon>
    </lineage>
</organism>
<dbReference type="EMBL" id="CP157484">
    <property type="protein sequence ID" value="XBO36892.1"/>
    <property type="molecule type" value="Genomic_DNA"/>
</dbReference>
<evidence type="ECO:0008006" key="2">
    <source>
        <dbReference type="Google" id="ProtNLM"/>
    </source>
</evidence>
<proteinExistence type="predicted"/>
<dbReference type="PANTHER" id="PTHR36931:SF1">
    <property type="entry name" value="UPF0153 PROTEIN YEIW"/>
    <property type="match status" value="1"/>
</dbReference>
<dbReference type="AlphaFoldDB" id="A0AAU7J950"/>
<gene>
    <name evidence="1" type="ORF">ABEG18_14200</name>
</gene>
<name>A0AAU7J950_9HYPH</name>
<protein>
    <recommendedName>
        <fullName evidence="2">YkgJ family cysteine cluster protein</fullName>
    </recommendedName>
</protein>
<dbReference type="RefSeq" id="WP_406853709.1">
    <property type="nucleotide sequence ID" value="NZ_CP157484.1"/>
</dbReference>
<evidence type="ECO:0000313" key="1">
    <source>
        <dbReference type="EMBL" id="XBO36892.1"/>
    </source>
</evidence>
<reference evidence="1" key="1">
    <citation type="submission" date="2024-05" db="EMBL/GenBank/DDBJ databases">
        <authorList>
            <person name="Kim S."/>
            <person name="Heo J."/>
            <person name="Choi H."/>
            <person name="Choi Y."/>
            <person name="Kwon S.-W."/>
            <person name="Kim Y."/>
        </authorList>
    </citation>
    <scope>NUCLEOTIDE SEQUENCE</scope>
    <source>
        <strain evidence="1">KACC 23698</strain>
    </source>
</reference>
<dbReference type="PANTHER" id="PTHR36931">
    <property type="entry name" value="UPF0153 PROTEIN YEIW"/>
    <property type="match status" value="1"/>
</dbReference>